<dbReference type="Gene3D" id="3.40.1280.10">
    <property type="match status" value="2"/>
</dbReference>
<evidence type="ECO:0000256" key="3">
    <source>
        <dbReference type="ARBA" id="ARBA00022552"/>
    </source>
</evidence>
<dbReference type="Proteomes" id="UP001497512">
    <property type="component" value="Chromosome 6"/>
</dbReference>
<reference evidence="9" key="1">
    <citation type="submission" date="2024-02" db="EMBL/GenBank/DDBJ databases">
        <authorList>
            <consortium name="ELIXIR-Norway"/>
            <consortium name="Elixir Norway"/>
        </authorList>
    </citation>
    <scope>NUCLEOTIDE SEQUENCE</scope>
</reference>
<comment type="similarity">
    <text evidence="1">Belongs to the class IV-like SAM-binding methyltransferase superfamily. RNA methyltransferase NEP1 family.</text>
</comment>
<evidence type="ECO:0000313" key="10">
    <source>
        <dbReference type="Proteomes" id="UP001497512"/>
    </source>
</evidence>
<dbReference type="EMBL" id="OZ019898">
    <property type="protein sequence ID" value="CAK9228291.1"/>
    <property type="molecule type" value="Genomic_DNA"/>
</dbReference>
<evidence type="ECO:0000256" key="4">
    <source>
        <dbReference type="ARBA" id="ARBA00022603"/>
    </source>
</evidence>
<keyword evidence="6" id="KW-0949">S-adenosyl-L-methionine</keyword>
<dbReference type="InterPro" id="IPR029026">
    <property type="entry name" value="tRNA_m1G_MTases_N"/>
</dbReference>
<dbReference type="InterPro" id="IPR005304">
    <property type="entry name" value="Rbsml_bgen_MeTrfase_EMG1/NEP1"/>
</dbReference>
<keyword evidence="8" id="KW-0694">RNA-binding</keyword>
<evidence type="ECO:0000256" key="5">
    <source>
        <dbReference type="ARBA" id="ARBA00022679"/>
    </source>
</evidence>
<evidence type="ECO:0000256" key="6">
    <source>
        <dbReference type="ARBA" id="ARBA00022691"/>
    </source>
</evidence>
<dbReference type="InterPro" id="IPR029028">
    <property type="entry name" value="Alpha/beta_knot_MTases"/>
</dbReference>
<protein>
    <submittedName>
        <fullName evidence="9">Uncharacterized protein</fullName>
    </submittedName>
</protein>
<evidence type="ECO:0000256" key="1">
    <source>
        <dbReference type="ARBA" id="ARBA00008115"/>
    </source>
</evidence>
<keyword evidence="10" id="KW-1185">Reference proteome</keyword>
<accession>A0ABP0UR07</accession>
<proteinExistence type="inferred from homology"/>
<keyword evidence="4" id="KW-0489">Methyltransferase</keyword>
<evidence type="ECO:0000256" key="2">
    <source>
        <dbReference type="ARBA" id="ARBA00022517"/>
    </source>
</evidence>
<keyword evidence="3" id="KW-0698">rRNA processing</keyword>
<name>A0ABP0UR07_9BRYO</name>
<keyword evidence="7" id="KW-0699">rRNA-binding</keyword>
<organism evidence="9 10">
    <name type="scientific">Sphagnum troendelagicum</name>
    <dbReference type="NCBI Taxonomy" id="128251"/>
    <lineage>
        <taxon>Eukaryota</taxon>
        <taxon>Viridiplantae</taxon>
        <taxon>Streptophyta</taxon>
        <taxon>Embryophyta</taxon>
        <taxon>Bryophyta</taxon>
        <taxon>Sphagnophytina</taxon>
        <taxon>Sphagnopsida</taxon>
        <taxon>Sphagnales</taxon>
        <taxon>Sphagnaceae</taxon>
        <taxon>Sphagnum</taxon>
    </lineage>
</organism>
<keyword evidence="5" id="KW-0808">Transferase</keyword>
<evidence type="ECO:0000313" key="9">
    <source>
        <dbReference type="EMBL" id="CAK9228291.1"/>
    </source>
</evidence>
<dbReference type="Pfam" id="PF03587">
    <property type="entry name" value="EMG1"/>
    <property type="match status" value="1"/>
</dbReference>
<dbReference type="SUPFAM" id="SSF75217">
    <property type="entry name" value="alpha/beta knot"/>
    <property type="match status" value="1"/>
</dbReference>
<sequence>MGHGILQNYQLLNCEDHATFLKKHKRDPALYHPDILHQALLAILDSTLNKLLQKLSIRASNGPDKLMRIVKQPMTRYLPLGARHISKYAQVNALVTIMYFSSK</sequence>
<gene>
    <name evidence="9" type="ORF">CSSPTR1EN2_LOCUS18931</name>
</gene>
<evidence type="ECO:0000256" key="7">
    <source>
        <dbReference type="ARBA" id="ARBA00022730"/>
    </source>
</evidence>
<keyword evidence="2" id="KW-0690">Ribosome biogenesis</keyword>
<dbReference type="PANTHER" id="PTHR12636">
    <property type="entry name" value="NEP1/MRA1"/>
    <property type="match status" value="1"/>
</dbReference>
<dbReference type="PANTHER" id="PTHR12636:SF5">
    <property type="entry name" value="RIBOSOMAL RNA SMALL SUBUNIT METHYLTRANSFERASE NEP1"/>
    <property type="match status" value="1"/>
</dbReference>
<evidence type="ECO:0000256" key="8">
    <source>
        <dbReference type="ARBA" id="ARBA00022884"/>
    </source>
</evidence>